<reference evidence="1 2" key="1">
    <citation type="submission" date="2023-08" db="EMBL/GenBank/DDBJ databases">
        <title>Genome sequencing of plant associated microbes to promote plant fitness in Sorghum bicolor and Oryza sativa.</title>
        <authorList>
            <person name="Coleman-Derr D."/>
        </authorList>
    </citation>
    <scope>NUCLEOTIDE SEQUENCE [LARGE SCALE GENOMIC DNA]</scope>
    <source>
        <strain evidence="1 2">SLBN-33</strain>
    </source>
</reference>
<proteinExistence type="predicted"/>
<dbReference type="EMBL" id="JAVIZN010000002">
    <property type="protein sequence ID" value="MDR6207466.1"/>
    <property type="molecule type" value="Genomic_DNA"/>
</dbReference>
<evidence type="ECO:0008006" key="3">
    <source>
        <dbReference type="Google" id="ProtNLM"/>
    </source>
</evidence>
<organism evidence="1 2">
    <name type="scientific">Paraburkholderia graminis</name>
    <dbReference type="NCBI Taxonomy" id="60548"/>
    <lineage>
        <taxon>Bacteria</taxon>
        <taxon>Pseudomonadati</taxon>
        <taxon>Pseudomonadota</taxon>
        <taxon>Betaproteobacteria</taxon>
        <taxon>Burkholderiales</taxon>
        <taxon>Burkholderiaceae</taxon>
        <taxon>Paraburkholderia</taxon>
    </lineage>
</organism>
<dbReference type="RefSeq" id="WP_029969907.1">
    <property type="nucleotide sequence ID" value="NZ_ATXV01000009.1"/>
</dbReference>
<sequence>MKLVFRQYLASLKERKELDAVLPDLLSELGYTVISRPTVGTRQYGVDVAAVGKDGDDRRKLFLFSIKQGDLTRADWDGNPQAMRSSINDILDVYIPTRIPEAYAKLEIVICLCFGGEIQEAVRDSVTQFTKRHTRDGISFAEWNGDYMAGLLVDGVLREQLVDKGLRNSFQKAVAMIDEPQVAFKHFTALVRGLCDVSDTTPRQRATIVRQIYICLWVQFVWARDAENVEGPYRASQLSLLLAWNLIRDDVENSTKAAEDVGLAFAELVKLHFLIGDELLGRKILPFVDKEHAISMAVESASSVDVNLKLFELLGRIAMRGLWHLWFAAGLDSLPTSRDDWDCPEAYELAQKIIQLIRNNPILLTPVADEQSIEIALALVFLTMLGDWSKAAANYAANIIERTTFAFRSNSRYPTIYSDYRSLLAHPRENADDYRQAQTKGSTLYPLLSLWASSFGEDESATYLASFAAKNLAHCNMQFWLAADDSEDSIYTASGNHGISLGNIPITADAESALKIVADECAQSTSFDKLSAIRLGHWPILAMACQHHRLPLPPNLWLTLLREKRAKSQSGDCEL</sequence>
<evidence type="ECO:0000313" key="1">
    <source>
        <dbReference type="EMBL" id="MDR6207466.1"/>
    </source>
</evidence>
<evidence type="ECO:0000313" key="2">
    <source>
        <dbReference type="Proteomes" id="UP001245184"/>
    </source>
</evidence>
<accession>A0ABD5CRI5</accession>
<dbReference type="Proteomes" id="UP001245184">
    <property type="component" value="Unassembled WGS sequence"/>
</dbReference>
<dbReference type="AlphaFoldDB" id="A0ABD5CRI5"/>
<gene>
    <name evidence="1" type="ORF">QF025_006186</name>
</gene>
<name>A0ABD5CRI5_9BURK</name>
<protein>
    <recommendedName>
        <fullName evidence="3">Chemotaxis protein</fullName>
    </recommendedName>
</protein>
<comment type="caution">
    <text evidence="1">The sequence shown here is derived from an EMBL/GenBank/DDBJ whole genome shotgun (WGS) entry which is preliminary data.</text>
</comment>